<dbReference type="Proteomes" id="UP000824633">
    <property type="component" value="Chromosome"/>
</dbReference>
<keyword evidence="1" id="KW-1133">Transmembrane helix</keyword>
<gene>
    <name evidence="2" type="ORF">psyc5s11_11600</name>
</gene>
<evidence type="ECO:0000313" key="3">
    <source>
        <dbReference type="Proteomes" id="UP000824633"/>
    </source>
</evidence>
<dbReference type="RefSeq" id="WP_224036719.1">
    <property type="nucleotide sequence ID" value="NZ_AP024849.1"/>
</dbReference>
<keyword evidence="1" id="KW-0472">Membrane</keyword>
<feature type="transmembrane region" description="Helical" evidence="1">
    <location>
        <begin position="59"/>
        <end position="83"/>
    </location>
</feature>
<accession>A0ABM7T866</accession>
<keyword evidence="3" id="KW-1185">Reference proteome</keyword>
<evidence type="ECO:0008006" key="4">
    <source>
        <dbReference type="Google" id="ProtNLM"/>
    </source>
</evidence>
<dbReference type="EMBL" id="AP024849">
    <property type="protein sequence ID" value="BCZ45093.1"/>
    <property type="molecule type" value="Genomic_DNA"/>
</dbReference>
<reference evidence="3" key="1">
    <citation type="submission" date="2021-07" db="EMBL/GenBank/DDBJ databases">
        <title>Complete genome sequencing of a Clostridium isolate.</title>
        <authorList>
            <person name="Ueki A."/>
            <person name="Tonouchi A."/>
        </authorList>
    </citation>
    <scope>NUCLEOTIDE SEQUENCE [LARGE SCALE GENOMIC DNA]</scope>
    <source>
        <strain evidence="3">C5S11</strain>
    </source>
</reference>
<protein>
    <recommendedName>
        <fullName evidence="4">DUF4367 domain-containing protein</fullName>
    </recommendedName>
</protein>
<evidence type="ECO:0000313" key="2">
    <source>
        <dbReference type="EMBL" id="BCZ45093.1"/>
    </source>
</evidence>
<evidence type="ECO:0000256" key="1">
    <source>
        <dbReference type="SAM" id="Phobius"/>
    </source>
</evidence>
<name>A0ABM7T866_9CLOT</name>
<keyword evidence="1" id="KW-0812">Transmembrane</keyword>
<sequence length="270" mass="31204">MKKQLSEDIDKKIKNCLNNRAEEISASQDMFFKIRAEILKENKGVFYNMKIKFLRARTAIIAGILCVVTTVTVVAATNGAFLVSRSNKNNAIKSFPSTDIVKSAVNFLPKYVENLNGGFKFYEFNYIENSLKNDDGNTVAKPKSAYFAYKRDGAKKNRNLNMYVDLIDKSEFDNMIEKIKDRTEYNDTKIYYHSIKCKDVPEDYKQTEEDLKLINEGRLEMAFGSDEIEEYNSQSVEWYENGIEYNIINNSYDDVDRDAMIQMAKTVINK</sequence>
<organism evidence="2 3">
    <name type="scientific">Clostridium gelidum</name>
    <dbReference type="NCBI Taxonomy" id="704125"/>
    <lineage>
        <taxon>Bacteria</taxon>
        <taxon>Bacillati</taxon>
        <taxon>Bacillota</taxon>
        <taxon>Clostridia</taxon>
        <taxon>Eubacteriales</taxon>
        <taxon>Clostridiaceae</taxon>
        <taxon>Clostridium</taxon>
    </lineage>
</organism>
<proteinExistence type="predicted"/>